<dbReference type="Pfam" id="PF08747">
    <property type="entry name" value="BrxB"/>
    <property type="match status" value="1"/>
</dbReference>
<dbReference type="InterPro" id="IPR014858">
    <property type="entry name" value="BrxB"/>
</dbReference>
<proteinExistence type="predicted"/>
<dbReference type="EMBL" id="JBHMFC010000022">
    <property type="protein sequence ID" value="MFB9056535.1"/>
    <property type="molecule type" value="Genomic_DNA"/>
</dbReference>
<dbReference type="Proteomes" id="UP001589585">
    <property type="component" value="Unassembled WGS sequence"/>
</dbReference>
<organism evidence="1 2">
    <name type="scientific">Mariniflexile ostreae</name>
    <dbReference type="NCBI Taxonomy" id="1520892"/>
    <lineage>
        <taxon>Bacteria</taxon>
        <taxon>Pseudomonadati</taxon>
        <taxon>Bacteroidota</taxon>
        <taxon>Flavobacteriia</taxon>
        <taxon>Flavobacteriales</taxon>
        <taxon>Flavobacteriaceae</taxon>
        <taxon>Mariniflexile</taxon>
    </lineage>
</organism>
<reference evidence="1 2" key="1">
    <citation type="submission" date="2024-09" db="EMBL/GenBank/DDBJ databases">
        <authorList>
            <person name="Sun Q."/>
            <person name="Mori K."/>
        </authorList>
    </citation>
    <scope>NUCLEOTIDE SEQUENCE [LARGE SCALE GENOMIC DNA]</scope>
    <source>
        <strain evidence="1 2">CECT 8622</strain>
    </source>
</reference>
<evidence type="ECO:0000313" key="2">
    <source>
        <dbReference type="Proteomes" id="UP001589585"/>
    </source>
</evidence>
<comment type="caution">
    <text evidence="1">The sequence shown here is derived from an EMBL/GenBank/DDBJ whole genome shotgun (WGS) entry which is preliminary data.</text>
</comment>
<sequence length="196" mass="23599">MTITQLYNQLADKDFQDYQTGDLFFPAYMYMYDASKEYEIENEILDIKNRLHRPNNYLDVMVIDIFEEFLNFLKETKFGKDNKYDFYLLHEKNKPDAVDKALKQDAYDVRFLTFLDQKIKSHLEQAKPYEVAYVFVKGFGTTFPYLRTSRFFNNFEQYIKGYKLIMFYPGKAKNYYSLFGLLKDENLYRAIKLINA</sequence>
<name>A0ABV5FAQ9_9FLAO</name>
<gene>
    <name evidence="1" type="ORF">ACFFU9_07225</name>
</gene>
<protein>
    <submittedName>
        <fullName evidence="1">BREX protein BrxB domain-containing protein</fullName>
    </submittedName>
</protein>
<evidence type="ECO:0000313" key="1">
    <source>
        <dbReference type="EMBL" id="MFB9056535.1"/>
    </source>
</evidence>
<accession>A0ABV5FAQ9</accession>
<keyword evidence="2" id="KW-1185">Reference proteome</keyword>
<dbReference type="RefSeq" id="WP_379860725.1">
    <property type="nucleotide sequence ID" value="NZ_JBHMFC010000022.1"/>
</dbReference>